<evidence type="ECO:0000256" key="5">
    <source>
        <dbReference type="ARBA" id="ARBA00022679"/>
    </source>
</evidence>
<evidence type="ECO:0000256" key="1">
    <source>
        <dbReference type="ARBA" id="ARBA00004167"/>
    </source>
</evidence>
<dbReference type="PANTHER" id="PTHR45631:SF68">
    <property type="entry name" value="REPEAT FAMILY PROTEIN, PUTATIVE, EXPRESSED-RELATED"/>
    <property type="match status" value="1"/>
</dbReference>
<gene>
    <name evidence="19" type="ORF">CSSPJE1EN2_LOCUS12916</name>
</gene>
<evidence type="ECO:0000256" key="17">
    <source>
        <dbReference type="SAM" id="SignalP"/>
    </source>
</evidence>
<evidence type="ECO:0000256" key="15">
    <source>
        <dbReference type="PROSITE-ProRule" id="PRU10141"/>
    </source>
</evidence>
<comment type="catalytic activity">
    <reaction evidence="14">
        <text>L-seryl-[protein] + ATP = O-phospho-L-seryl-[protein] + ADP + H(+)</text>
        <dbReference type="Rhea" id="RHEA:17989"/>
        <dbReference type="Rhea" id="RHEA-COMP:9863"/>
        <dbReference type="Rhea" id="RHEA-COMP:11604"/>
        <dbReference type="ChEBI" id="CHEBI:15378"/>
        <dbReference type="ChEBI" id="CHEBI:29999"/>
        <dbReference type="ChEBI" id="CHEBI:30616"/>
        <dbReference type="ChEBI" id="CHEBI:83421"/>
        <dbReference type="ChEBI" id="CHEBI:456216"/>
        <dbReference type="EC" id="2.7.11.1"/>
    </reaction>
</comment>
<dbReference type="EC" id="2.7.11.1" evidence="2"/>
<evidence type="ECO:0000256" key="14">
    <source>
        <dbReference type="ARBA" id="ARBA00048679"/>
    </source>
</evidence>
<evidence type="ECO:0000256" key="10">
    <source>
        <dbReference type="ARBA" id="ARBA00022840"/>
    </source>
</evidence>
<dbReference type="InterPro" id="IPR008271">
    <property type="entry name" value="Ser/Thr_kinase_AS"/>
</dbReference>
<evidence type="ECO:0000256" key="12">
    <source>
        <dbReference type="ARBA" id="ARBA00023136"/>
    </source>
</evidence>
<dbReference type="PANTHER" id="PTHR45631">
    <property type="entry name" value="OS07G0107800 PROTEIN-RELATED"/>
    <property type="match status" value="1"/>
</dbReference>
<feature type="binding site" evidence="15">
    <location>
        <position position="643"/>
    </location>
    <ligand>
        <name>ATP</name>
        <dbReference type="ChEBI" id="CHEBI:30616"/>
    </ligand>
</feature>
<feature type="binding site" evidence="15">
    <location>
        <position position="952"/>
    </location>
    <ligand>
        <name>ATP</name>
        <dbReference type="ChEBI" id="CHEBI:30616"/>
    </ligand>
</feature>
<dbReference type="SMART" id="SM00220">
    <property type="entry name" value="S_TKc"/>
    <property type="match status" value="3"/>
</dbReference>
<dbReference type="Gene3D" id="3.30.200.20">
    <property type="entry name" value="Phosphorylase Kinase, domain 1"/>
    <property type="match status" value="3"/>
</dbReference>
<dbReference type="SUPFAM" id="SSF56112">
    <property type="entry name" value="Protein kinase-like (PK-like)"/>
    <property type="match status" value="3"/>
</dbReference>
<dbReference type="Gene3D" id="1.10.510.10">
    <property type="entry name" value="Transferase(Phosphotransferase) domain 1"/>
    <property type="match status" value="3"/>
</dbReference>
<dbReference type="Gene3D" id="3.80.10.10">
    <property type="entry name" value="Ribonuclease Inhibitor"/>
    <property type="match status" value="1"/>
</dbReference>
<evidence type="ECO:0000256" key="11">
    <source>
        <dbReference type="ARBA" id="ARBA00022989"/>
    </source>
</evidence>
<feature type="domain" description="Protein kinase" evidence="18">
    <location>
        <begin position="1233"/>
        <end position="1509"/>
    </location>
</feature>
<evidence type="ECO:0000313" key="19">
    <source>
        <dbReference type="EMBL" id="CAK9870179.1"/>
    </source>
</evidence>
<keyword evidence="3" id="KW-0723">Serine/threonine-protein kinase</keyword>
<dbReference type="PROSITE" id="PS50011">
    <property type="entry name" value="PROTEIN_KINASE_DOM"/>
    <property type="match status" value="3"/>
</dbReference>
<evidence type="ECO:0000256" key="13">
    <source>
        <dbReference type="ARBA" id="ARBA00047899"/>
    </source>
</evidence>
<evidence type="ECO:0000256" key="4">
    <source>
        <dbReference type="ARBA" id="ARBA00022614"/>
    </source>
</evidence>
<evidence type="ECO:0000256" key="3">
    <source>
        <dbReference type="ARBA" id="ARBA00022527"/>
    </source>
</evidence>
<keyword evidence="12 16" id="KW-0472">Membrane</keyword>
<evidence type="ECO:0000256" key="2">
    <source>
        <dbReference type="ARBA" id="ARBA00012513"/>
    </source>
</evidence>
<dbReference type="InterPro" id="IPR032675">
    <property type="entry name" value="LRR_dom_sf"/>
</dbReference>
<dbReference type="Pfam" id="PF00560">
    <property type="entry name" value="LRR_1"/>
    <property type="match status" value="1"/>
</dbReference>
<dbReference type="InterPro" id="IPR000719">
    <property type="entry name" value="Prot_kinase_dom"/>
</dbReference>
<dbReference type="InterPro" id="IPR001611">
    <property type="entry name" value="Leu-rich_rpt"/>
</dbReference>
<keyword evidence="7" id="KW-0677">Repeat</keyword>
<keyword evidence="10 15" id="KW-0067">ATP-binding</keyword>
<feature type="binding site" evidence="15">
    <location>
        <position position="1261"/>
    </location>
    <ligand>
        <name>ATP</name>
        <dbReference type="ChEBI" id="CHEBI:30616"/>
    </ligand>
</feature>
<organism evidence="19 20">
    <name type="scientific">Sphagnum jensenii</name>
    <dbReference type="NCBI Taxonomy" id="128206"/>
    <lineage>
        <taxon>Eukaryota</taxon>
        <taxon>Viridiplantae</taxon>
        <taxon>Streptophyta</taxon>
        <taxon>Embryophyta</taxon>
        <taxon>Bryophyta</taxon>
        <taxon>Sphagnophytina</taxon>
        <taxon>Sphagnopsida</taxon>
        <taxon>Sphagnales</taxon>
        <taxon>Sphagnaceae</taxon>
        <taxon>Sphagnum</taxon>
    </lineage>
</organism>
<keyword evidence="4" id="KW-0433">Leucine-rich repeat</keyword>
<accession>A0ABP1B637</accession>
<dbReference type="Pfam" id="PF07714">
    <property type="entry name" value="PK_Tyr_Ser-Thr"/>
    <property type="match status" value="3"/>
</dbReference>
<dbReference type="InterPro" id="IPR024788">
    <property type="entry name" value="Malectin-like_Carb-bd_dom"/>
</dbReference>
<feature type="transmembrane region" description="Helical" evidence="16">
    <location>
        <begin position="552"/>
        <end position="576"/>
    </location>
</feature>
<feature type="domain" description="Protein kinase" evidence="18">
    <location>
        <begin position="924"/>
        <end position="1206"/>
    </location>
</feature>
<dbReference type="EMBL" id="OZ023720">
    <property type="protein sequence ID" value="CAK9870179.1"/>
    <property type="molecule type" value="Genomic_DNA"/>
</dbReference>
<keyword evidence="8 15" id="KW-0547">Nucleotide-binding</keyword>
<dbReference type="SUPFAM" id="SSF52058">
    <property type="entry name" value="L domain-like"/>
    <property type="match status" value="1"/>
</dbReference>
<evidence type="ECO:0000256" key="8">
    <source>
        <dbReference type="ARBA" id="ARBA00022741"/>
    </source>
</evidence>
<dbReference type="PROSITE" id="PS00108">
    <property type="entry name" value="PROTEIN_KINASE_ST"/>
    <property type="match status" value="3"/>
</dbReference>
<proteinExistence type="predicted"/>
<keyword evidence="6 16" id="KW-0812">Transmembrane</keyword>
<evidence type="ECO:0000256" key="6">
    <source>
        <dbReference type="ARBA" id="ARBA00022692"/>
    </source>
</evidence>
<dbReference type="CDD" id="cd14066">
    <property type="entry name" value="STKc_IRAK"/>
    <property type="match status" value="3"/>
</dbReference>
<protein>
    <recommendedName>
        <fullName evidence="2">non-specific serine/threonine protein kinase</fullName>
        <ecNumber evidence="2">2.7.11.1</ecNumber>
    </recommendedName>
</protein>
<dbReference type="InterPro" id="IPR001245">
    <property type="entry name" value="Ser-Thr/Tyr_kinase_cat_dom"/>
</dbReference>
<sequence length="1540" mass="172013">MDKQMGVWTVKLLLIAVLKALVCTLYIVPGVSGIQGSIFVDCGSNASYVDKVTNISWVPDAQYITTGVNGYVPSAQTNYPNFSEFTTVRYFPDSTAKNCYSFPAISNQTYLMRGTFFYGFYDNATTTPSFQMGIDGTIVANVTFNDTVTFVYYEFIYVSGLNTTATFLCLLRDSSNSIPFISAISFSPLPDDFFYYVTPPPPNQGNYVQTKYRLNFGGNRFVRYPDDIYDRYWYPEGSNSTFLESTTPPPHSLTTNHNIDENNISPVVIPEAVIDTALTTTGDNITIIFPDDYTYKGFLVFYYAELDATANATSRQFYLQAPQFPTIVYNPIVNASQFSVNFEFYIDFQYVAGWDIVLYQDQTIYSPLGPLVNALEVLEISENVMTILTNHEDALAIENIKLSYTNLVNWTGDPCVPTPHPWVTCSTSDTAPIITEVDLSDYNLVGPISPNFGDLLNLTSLALQYNELNGSLPQQLTRLTDLKFLQLQNNMLSGELPAWLASLPSLQDLLIQNNNFTGPIPPSLISHSGAWTFTYAPGNPMLGSRTSKSTNIGIIIGPIIGGILVLVIIIGVIVYFQVKNKRGKTTKTSGNLQMMKSSHQGAKFYSLAEVTVASDNFKTMIGKGGFGHVYYGKLEDGQEVAIKVLDVKSTQGPSKFFNEVDVLSRVKHRNLVSLIGYCHEDNQQMLIYEFMHKGSLHDHLYGDPTMLTIEKLDWKSRMNIALNAAQGLEYLHSGSNHSIIHHDVKSSNILLSNNMEIAKVADFGLSRLIYGEDHITHVTTDVKGTTGYLDPEYFTTRYLSPKSDVYGFGVVLLEIISGRMPTDSTLPNGNAWNLCEWVRSNLQAGNIDKILDPIVKASNLQIDVLWKVAKIAIQCVEPKSIHRPTMTKVVEELRATVLQEGLNSSEYAQSAKFYSLAEVTVASDNFKTMIGKGGFGHVYYGKLEDGQEVAIKVLDVKSTQGPSKFFNEVDVLSRVKHRNLVSLIGYCHEDNQQMLIYEFMHKGSLRDHLYGDPTMLTIEKLDWKSRMNIALNAAQGLEYLHSESNHSIIHRDVKSSNILLSNNMEIAKVADFGLSRLIYGEDHITHVTTDVKGTTGYLDPEYFTTRYLSPKSDVYGFGVVLLEIISGRMPIDSTLPNGNAWNLCEWVRSNLQAGNIDKILDPIVKSSNLQIDVLWKVAKIAIQCVEPKSIHRPTMTKVVEELRAAILREGLNSLEYPQSAKFYSIAEVTIASDNFKTIIGKGGFGHVYYGKLEDGQEVAIKVLDVKSTQGPSEFFNEVDVLSKVSHRNLVSLIGYCHEDNQQMLIYEFMHKGSLRDHLYAEKLDWKSRMNIALNAAQGLEYLHSGSNHSIIHRDVKSSNILLSNNMEIAKVADFGLSRLIYGENDITHVTTNVKGTIGYLDPEYFTTRCLSPKSDVYGFGVVLLEIISGRMPIDPTLPNCDAWNLCEWVRSNLQAGNIDKILDPIVKASNPQLDALWKVAEIAIQCVEPKSIHRPTMTKVVEELRAAVLQEGLNSSGCSQHDRYEIQDEYGSQIDAFNPR</sequence>
<dbReference type="Proteomes" id="UP001497522">
    <property type="component" value="Chromosome 19"/>
</dbReference>
<name>A0ABP1B637_9BRYO</name>
<feature type="signal peptide" evidence="17">
    <location>
        <begin position="1"/>
        <end position="20"/>
    </location>
</feature>
<keyword evidence="20" id="KW-1185">Reference proteome</keyword>
<dbReference type="Pfam" id="PF12819">
    <property type="entry name" value="Malectin_like"/>
    <property type="match status" value="1"/>
</dbReference>
<evidence type="ECO:0000256" key="7">
    <source>
        <dbReference type="ARBA" id="ARBA00022737"/>
    </source>
</evidence>
<keyword evidence="5" id="KW-0808">Transferase</keyword>
<feature type="chain" id="PRO_5045392140" description="non-specific serine/threonine protein kinase" evidence="17">
    <location>
        <begin position="21"/>
        <end position="1540"/>
    </location>
</feature>
<evidence type="ECO:0000256" key="9">
    <source>
        <dbReference type="ARBA" id="ARBA00022777"/>
    </source>
</evidence>
<dbReference type="InterPro" id="IPR017441">
    <property type="entry name" value="Protein_kinase_ATP_BS"/>
</dbReference>
<dbReference type="InterPro" id="IPR011009">
    <property type="entry name" value="Kinase-like_dom_sf"/>
</dbReference>
<keyword evidence="17" id="KW-0732">Signal</keyword>
<keyword evidence="11 16" id="KW-1133">Transmembrane helix</keyword>
<evidence type="ECO:0000259" key="18">
    <source>
        <dbReference type="PROSITE" id="PS50011"/>
    </source>
</evidence>
<comment type="subcellular location">
    <subcellularLocation>
        <location evidence="1">Membrane</location>
        <topology evidence="1">Single-pass membrane protein</topology>
    </subcellularLocation>
</comment>
<dbReference type="PROSITE" id="PS00107">
    <property type="entry name" value="PROTEIN_KINASE_ATP"/>
    <property type="match status" value="3"/>
</dbReference>
<reference evidence="19" key="1">
    <citation type="submission" date="2024-03" db="EMBL/GenBank/DDBJ databases">
        <authorList>
            <consortium name="ELIXIR-Norway"/>
            <consortium name="Elixir Norway"/>
        </authorList>
    </citation>
    <scope>NUCLEOTIDE SEQUENCE</scope>
</reference>
<comment type="catalytic activity">
    <reaction evidence="13">
        <text>L-threonyl-[protein] + ATP = O-phospho-L-threonyl-[protein] + ADP + H(+)</text>
        <dbReference type="Rhea" id="RHEA:46608"/>
        <dbReference type="Rhea" id="RHEA-COMP:11060"/>
        <dbReference type="Rhea" id="RHEA-COMP:11605"/>
        <dbReference type="ChEBI" id="CHEBI:15378"/>
        <dbReference type="ChEBI" id="CHEBI:30013"/>
        <dbReference type="ChEBI" id="CHEBI:30616"/>
        <dbReference type="ChEBI" id="CHEBI:61977"/>
        <dbReference type="ChEBI" id="CHEBI:456216"/>
        <dbReference type="EC" id="2.7.11.1"/>
    </reaction>
</comment>
<evidence type="ECO:0000313" key="20">
    <source>
        <dbReference type="Proteomes" id="UP001497522"/>
    </source>
</evidence>
<evidence type="ECO:0000256" key="16">
    <source>
        <dbReference type="SAM" id="Phobius"/>
    </source>
</evidence>
<keyword evidence="9" id="KW-0418">Kinase</keyword>
<feature type="domain" description="Protein kinase" evidence="18">
    <location>
        <begin position="615"/>
        <end position="897"/>
    </location>
</feature>